<evidence type="ECO:0000256" key="5">
    <source>
        <dbReference type="PIRSR" id="PIRSR000190-2"/>
    </source>
</evidence>
<dbReference type="RefSeq" id="WP_073151167.1">
    <property type="nucleotide sequence ID" value="NZ_FQYY01000006.1"/>
</dbReference>
<dbReference type="NCBIfam" id="TIGR00558">
    <property type="entry name" value="pdxH"/>
    <property type="match status" value="1"/>
</dbReference>
<organism evidence="7 8">
    <name type="scientific">Mesonia phycicola</name>
    <dbReference type="NCBI Taxonomy" id="579105"/>
    <lineage>
        <taxon>Bacteria</taxon>
        <taxon>Pseudomonadati</taxon>
        <taxon>Bacteroidota</taxon>
        <taxon>Flavobacteriia</taxon>
        <taxon>Flavobacteriales</taxon>
        <taxon>Flavobacteriaceae</taxon>
        <taxon>Mesonia</taxon>
    </lineage>
</organism>
<dbReference type="SUPFAM" id="SSF50475">
    <property type="entry name" value="FMN-binding split barrel"/>
    <property type="match status" value="1"/>
</dbReference>
<accession>A0A1M6FBW2</accession>
<evidence type="ECO:0000256" key="4">
    <source>
        <dbReference type="NCBIfam" id="TIGR00558"/>
    </source>
</evidence>
<keyword evidence="1" id="KW-0285">Flavoprotein</keyword>
<name>A0A1M6FBW2_9FLAO</name>
<evidence type="ECO:0000313" key="7">
    <source>
        <dbReference type="EMBL" id="SHI95099.1"/>
    </source>
</evidence>
<dbReference type="NCBIfam" id="NF004231">
    <property type="entry name" value="PRK05679.1"/>
    <property type="match status" value="1"/>
</dbReference>
<dbReference type="EMBL" id="FQYY01000006">
    <property type="protein sequence ID" value="SHI95099.1"/>
    <property type="molecule type" value="Genomic_DNA"/>
</dbReference>
<dbReference type="GO" id="GO:0010181">
    <property type="term" value="F:FMN binding"/>
    <property type="evidence" value="ECO:0007669"/>
    <property type="project" value="UniProtKB-UniRule"/>
</dbReference>
<dbReference type="PANTHER" id="PTHR10851">
    <property type="entry name" value="PYRIDOXINE-5-PHOSPHATE OXIDASE"/>
    <property type="match status" value="1"/>
</dbReference>
<evidence type="ECO:0000259" key="6">
    <source>
        <dbReference type="Pfam" id="PF01243"/>
    </source>
</evidence>
<dbReference type="PIRSF" id="PIRSF000190">
    <property type="entry name" value="Pyd_amn-ph_oxd"/>
    <property type="match status" value="1"/>
</dbReference>
<proteinExistence type="predicted"/>
<dbReference type="OrthoDB" id="9780392at2"/>
<dbReference type="GO" id="GO:0004733">
    <property type="term" value="F:pyridoxamine phosphate oxidase activity"/>
    <property type="evidence" value="ECO:0007669"/>
    <property type="project" value="UniProtKB-UniRule"/>
</dbReference>
<gene>
    <name evidence="7" type="ORF">SAMN04488096_10649</name>
</gene>
<evidence type="ECO:0000256" key="2">
    <source>
        <dbReference type="ARBA" id="ARBA00022643"/>
    </source>
</evidence>
<dbReference type="GO" id="GO:0008615">
    <property type="term" value="P:pyridoxine biosynthetic process"/>
    <property type="evidence" value="ECO:0007669"/>
    <property type="project" value="UniProtKB-UniRule"/>
</dbReference>
<dbReference type="Gene3D" id="2.30.110.10">
    <property type="entry name" value="Electron Transport, Fmn-binding Protein, Chain A"/>
    <property type="match status" value="1"/>
</dbReference>
<dbReference type="AlphaFoldDB" id="A0A1M6FBW2"/>
<feature type="binding site" evidence="5">
    <location>
        <begin position="44"/>
        <end position="49"/>
    </location>
    <ligand>
        <name>FMN</name>
        <dbReference type="ChEBI" id="CHEBI:58210"/>
    </ligand>
</feature>
<dbReference type="STRING" id="579105.SAMN04488096_10649"/>
<evidence type="ECO:0000313" key="8">
    <source>
        <dbReference type="Proteomes" id="UP000184225"/>
    </source>
</evidence>
<dbReference type="InterPro" id="IPR012349">
    <property type="entry name" value="Split_barrel_FMN-bd"/>
</dbReference>
<protein>
    <recommendedName>
        <fullName evidence="4">Pyridoxamine 5'-phosphate oxidase</fullName>
        <ecNumber evidence="4">1.4.3.5</ecNumber>
    </recommendedName>
</protein>
<reference evidence="7 8" key="1">
    <citation type="submission" date="2016-11" db="EMBL/GenBank/DDBJ databases">
        <authorList>
            <person name="Jaros S."/>
            <person name="Januszkiewicz K."/>
            <person name="Wedrychowicz H."/>
        </authorList>
    </citation>
    <scope>NUCLEOTIDE SEQUENCE [LARGE SCALE GENOMIC DNA]</scope>
    <source>
        <strain evidence="7 8">DSM 21425</strain>
    </source>
</reference>
<dbReference type="InterPro" id="IPR011576">
    <property type="entry name" value="Pyridox_Oxase_N"/>
</dbReference>
<dbReference type="Proteomes" id="UP000184225">
    <property type="component" value="Unassembled WGS sequence"/>
</dbReference>
<evidence type="ECO:0000256" key="3">
    <source>
        <dbReference type="ARBA" id="ARBA00023002"/>
    </source>
</evidence>
<feature type="binding site" evidence="5">
    <location>
        <begin position="59"/>
        <end position="60"/>
    </location>
    <ligand>
        <name>FMN</name>
        <dbReference type="ChEBI" id="CHEBI:58210"/>
    </ligand>
</feature>
<dbReference type="PANTHER" id="PTHR10851:SF0">
    <property type="entry name" value="PYRIDOXINE-5'-PHOSPHATE OXIDASE"/>
    <property type="match status" value="1"/>
</dbReference>
<evidence type="ECO:0000256" key="1">
    <source>
        <dbReference type="ARBA" id="ARBA00022630"/>
    </source>
</evidence>
<keyword evidence="3" id="KW-0560">Oxidoreductase</keyword>
<dbReference type="Pfam" id="PF01243">
    <property type="entry name" value="PNPOx_N"/>
    <property type="match status" value="1"/>
</dbReference>
<dbReference type="EC" id="1.4.3.5" evidence="4"/>
<sequence length="201" mass="23500">MKQEHNPIQEFQEWFFEVEKSHQISEVNAMLLTTIGEDACPKSRMVLLKRFTWEGFLFFTNYKSEKGRAIAKNPKVSLQFNWQAAGKEIFIQGTAEKLPRSISENYFEQRPAGSKIGAWASPQGEKLTSRASLEKSLHYFEEKFKGKTIPMPKNWGGYLVKPQHLDFIQYSSVGIIKSMRYNLKKDFSWSKKVWHYFDLSI</sequence>
<feature type="domain" description="Pyridoxamine 5'-phosphate oxidase N-terminal" evidence="6">
    <location>
        <begin position="23"/>
        <end position="139"/>
    </location>
</feature>
<feature type="binding site" evidence="5">
    <location>
        <position position="66"/>
    </location>
    <ligand>
        <name>FMN</name>
        <dbReference type="ChEBI" id="CHEBI:58210"/>
    </ligand>
</feature>
<comment type="cofactor">
    <cofactor evidence="5">
        <name>FMN</name>
        <dbReference type="ChEBI" id="CHEBI:58210"/>
    </cofactor>
    <text evidence="5">Binds 1 FMN per subunit.</text>
</comment>
<keyword evidence="2 5" id="KW-0288">FMN</keyword>
<keyword evidence="8" id="KW-1185">Reference proteome</keyword>
<dbReference type="InterPro" id="IPR000659">
    <property type="entry name" value="Pyridox_Oxase"/>
</dbReference>